<dbReference type="PANTHER" id="PTHR23053:SF0">
    <property type="entry name" value="HYDROCEPHALUS-INDUCING PROTEIN HOMOLOG"/>
    <property type="match status" value="1"/>
</dbReference>
<dbReference type="PANTHER" id="PTHR23053">
    <property type="entry name" value="DLEC1 DELETED IN LUNG AND ESOPHAGEAL CANCER 1"/>
    <property type="match status" value="1"/>
</dbReference>
<dbReference type="InterPro" id="IPR004000">
    <property type="entry name" value="Actin"/>
</dbReference>
<organism evidence="2 3">
    <name type="scientific">Effrenium voratum</name>
    <dbReference type="NCBI Taxonomy" id="2562239"/>
    <lineage>
        <taxon>Eukaryota</taxon>
        <taxon>Sar</taxon>
        <taxon>Alveolata</taxon>
        <taxon>Dinophyceae</taxon>
        <taxon>Suessiales</taxon>
        <taxon>Symbiodiniaceae</taxon>
        <taxon>Effrenium</taxon>
    </lineage>
</organism>
<evidence type="ECO:0000313" key="3">
    <source>
        <dbReference type="Proteomes" id="UP001178507"/>
    </source>
</evidence>
<dbReference type="Proteomes" id="UP001178507">
    <property type="component" value="Unassembled WGS sequence"/>
</dbReference>
<keyword evidence="3" id="KW-1185">Reference proteome</keyword>
<name>A0AA36N9C9_9DINO</name>
<comment type="catalytic activity">
    <reaction evidence="1">
        <text>ATP + H2O = ADP + phosphate + H(+)</text>
        <dbReference type="Rhea" id="RHEA:13065"/>
        <dbReference type="ChEBI" id="CHEBI:15377"/>
        <dbReference type="ChEBI" id="CHEBI:15378"/>
        <dbReference type="ChEBI" id="CHEBI:30616"/>
        <dbReference type="ChEBI" id="CHEBI:43474"/>
        <dbReference type="ChEBI" id="CHEBI:456216"/>
    </reaction>
</comment>
<dbReference type="Pfam" id="PF00022">
    <property type="entry name" value="Actin"/>
    <property type="match status" value="1"/>
</dbReference>
<dbReference type="Gene3D" id="3.30.420.40">
    <property type="match status" value="2"/>
</dbReference>
<dbReference type="EMBL" id="CAUJNA010003316">
    <property type="protein sequence ID" value="CAJ1398932.1"/>
    <property type="molecule type" value="Genomic_DNA"/>
</dbReference>
<comment type="caution">
    <text evidence="2">The sequence shown here is derived from an EMBL/GenBank/DDBJ whole genome shotgun (WGS) entry which is preliminary data.</text>
</comment>
<sequence>MEYTWGGIHEAVHASIMECDRDIRQQMMENIVLAGGTSLFRNFPERLQLEMTQLLPGSKVIALENRKYLAWEGANLVATYAPEKISWISELEFGNAIDEDELAKLSLQRFNVTVELVSPEPGTAQAQGISLQGVGTLDLPPGLEREYRFSVYAYHEGTALVRVNLTSQETGEFMNIEVKLEFYAAESLATIKLEAACRQVVRHKIAVANPLREPARFTGTASLPFFRFSPETLEVPPRGEKTMEIIYRPLEEGEGEAEVMLKSQELGTYPYTVSWRATPAGLERALVLKAPPGTPSLRDA</sequence>
<dbReference type="AlphaFoldDB" id="A0AA36N9C9"/>
<dbReference type="GO" id="GO:0003341">
    <property type="term" value="P:cilium movement"/>
    <property type="evidence" value="ECO:0007669"/>
    <property type="project" value="TreeGrafter"/>
</dbReference>
<dbReference type="GO" id="GO:1904158">
    <property type="term" value="P:axonemal central apparatus assembly"/>
    <property type="evidence" value="ECO:0007669"/>
    <property type="project" value="TreeGrafter"/>
</dbReference>
<accession>A0AA36N9C9</accession>
<protein>
    <submittedName>
        <fullName evidence="2">Uncharacterized protein</fullName>
    </submittedName>
</protein>
<reference evidence="2" key="1">
    <citation type="submission" date="2023-08" db="EMBL/GenBank/DDBJ databases">
        <authorList>
            <person name="Chen Y."/>
            <person name="Shah S."/>
            <person name="Dougan E. K."/>
            <person name="Thang M."/>
            <person name="Chan C."/>
        </authorList>
    </citation>
    <scope>NUCLEOTIDE SEQUENCE</scope>
</reference>
<evidence type="ECO:0000256" key="1">
    <source>
        <dbReference type="ARBA" id="ARBA00049360"/>
    </source>
</evidence>
<evidence type="ECO:0000313" key="2">
    <source>
        <dbReference type="EMBL" id="CAJ1398932.1"/>
    </source>
</evidence>
<dbReference type="InterPro" id="IPR043129">
    <property type="entry name" value="ATPase_NBD"/>
</dbReference>
<dbReference type="InterPro" id="IPR033305">
    <property type="entry name" value="Hydin-like"/>
</dbReference>
<dbReference type="SUPFAM" id="SSF53067">
    <property type="entry name" value="Actin-like ATPase domain"/>
    <property type="match status" value="1"/>
</dbReference>
<gene>
    <name evidence="2" type="ORF">EVOR1521_LOCUS22580</name>
</gene>
<dbReference type="GO" id="GO:0005930">
    <property type="term" value="C:axoneme"/>
    <property type="evidence" value="ECO:0007669"/>
    <property type="project" value="TreeGrafter"/>
</dbReference>
<proteinExistence type="predicted"/>